<protein>
    <recommendedName>
        <fullName evidence="3">Mariner Mos1 transposase</fullName>
    </recommendedName>
</protein>
<comment type="caution">
    <text evidence="1">The sequence shown here is derived from an EMBL/GenBank/DDBJ whole genome shotgun (WGS) entry which is preliminary data.</text>
</comment>
<organism evidence="1 2">
    <name type="scientific">Eumeta variegata</name>
    <name type="common">Bagworm moth</name>
    <name type="synonym">Eumeta japonica</name>
    <dbReference type="NCBI Taxonomy" id="151549"/>
    <lineage>
        <taxon>Eukaryota</taxon>
        <taxon>Metazoa</taxon>
        <taxon>Ecdysozoa</taxon>
        <taxon>Arthropoda</taxon>
        <taxon>Hexapoda</taxon>
        <taxon>Insecta</taxon>
        <taxon>Pterygota</taxon>
        <taxon>Neoptera</taxon>
        <taxon>Endopterygota</taxon>
        <taxon>Lepidoptera</taxon>
        <taxon>Glossata</taxon>
        <taxon>Ditrysia</taxon>
        <taxon>Tineoidea</taxon>
        <taxon>Psychidae</taxon>
        <taxon>Oiketicinae</taxon>
        <taxon>Eumeta</taxon>
    </lineage>
</organism>
<evidence type="ECO:0000313" key="1">
    <source>
        <dbReference type="EMBL" id="GBP31704.1"/>
    </source>
</evidence>
<gene>
    <name evidence="1" type="ORF">EVAR_4939_1</name>
</gene>
<keyword evidence="2" id="KW-1185">Reference proteome</keyword>
<evidence type="ECO:0008006" key="3">
    <source>
        <dbReference type="Google" id="ProtNLM"/>
    </source>
</evidence>
<dbReference type="EMBL" id="BGZK01000250">
    <property type="protein sequence ID" value="GBP31704.1"/>
    <property type="molecule type" value="Genomic_DNA"/>
</dbReference>
<dbReference type="Proteomes" id="UP000299102">
    <property type="component" value="Unassembled WGS sequence"/>
</dbReference>
<dbReference type="AlphaFoldDB" id="A0A4C1V0X8"/>
<sequence>MKERDGEQNPPKPDSIVGIQVSSNSFQFHPVEFHLVPHFPSIRYPIPTQETGNVLGNSLGLQMSMGSDDHLYSGGSHDRLPLDNAPTVRLFQDEPTFNKLKRARSIAKALNELLLKLFLTSHLVTLATSKKALMLQHTIHGMLTKSLSEGLTAVSSKRQNTGINSILFHYDNASTHSPFKAKDFLESAPIKLIVEKLVCGYFTQINGTTTPGTCSRWRGSGARRSHMATIAVLLSSGTETREETGRTHVLQ</sequence>
<evidence type="ECO:0000313" key="2">
    <source>
        <dbReference type="Proteomes" id="UP000299102"/>
    </source>
</evidence>
<reference evidence="1 2" key="1">
    <citation type="journal article" date="2019" name="Commun. Biol.">
        <title>The bagworm genome reveals a unique fibroin gene that provides high tensile strength.</title>
        <authorList>
            <person name="Kono N."/>
            <person name="Nakamura H."/>
            <person name="Ohtoshi R."/>
            <person name="Tomita M."/>
            <person name="Numata K."/>
            <person name="Arakawa K."/>
        </authorList>
    </citation>
    <scope>NUCLEOTIDE SEQUENCE [LARGE SCALE GENOMIC DNA]</scope>
</reference>
<proteinExistence type="predicted"/>
<name>A0A4C1V0X8_EUMVA</name>
<accession>A0A4C1V0X8</accession>